<evidence type="ECO:0000256" key="1">
    <source>
        <dbReference type="ARBA" id="ARBA00007430"/>
    </source>
</evidence>
<keyword evidence="4" id="KW-1185">Reference proteome</keyword>
<evidence type="ECO:0000313" key="4">
    <source>
        <dbReference type="Proteomes" id="UP000604117"/>
    </source>
</evidence>
<accession>A0ABQ4CMX4</accession>
<evidence type="ECO:0000259" key="2">
    <source>
        <dbReference type="Pfam" id="PF02719"/>
    </source>
</evidence>
<dbReference type="CDD" id="cd05237">
    <property type="entry name" value="UDP_invert_4-6DH_SDR_e"/>
    <property type="match status" value="1"/>
</dbReference>
<dbReference type="Gene3D" id="3.40.50.720">
    <property type="entry name" value="NAD(P)-binding Rossmann-like Domain"/>
    <property type="match status" value="1"/>
</dbReference>
<sequence>MSTLVSATVNDLIGRDVTITYSAQARASVDGKRFLVTGAGGSIGSEIVRQLVSLGAGAVYMLDHDEGALHALQLELRGHGLLQDDTVLLADIRDGRTLRRIFAEVAPTTVFHAAAHKHLPLLERFPAEAVRTNVLGTANTVRAAAAAGVRRFVNVSTDKAAAPVCVLGATKRVAEVVTAREAKPGTAVASVRFGNVLGSRGSLLPTLHWQLTHGVPVTVTDRAATRFFMTIPEASSLVIEASAMASTGETYVLDMGTPVSIQGLVNRYARHLGVPAPRIEYTGLRPGEKLHEELSDGAETRGSTEHERIWRMTSTAPCPTDFPARLQRLGHAAASGRDHAIRAHLWSLLPVGSAARAVTAAA</sequence>
<dbReference type="PANTHER" id="PTHR43318:SF1">
    <property type="entry name" value="POLYSACCHARIDE BIOSYNTHESIS PROTEIN EPSC-RELATED"/>
    <property type="match status" value="1"/>
</dbReference>
<dbReference type="Proteomes" id="UP000604117">
    <property type="component" value="Unassembled WGS sequence"/>
</dbReference>
<organism evidence="3 4">
    <name type="scientific">Asanoa siamensis</name>
    <dbReference type="NCBI Taxonomy" id="926357"/>
    <lineage>
        <taxon>Bacteria</taxon>
        <taxon>Bacillati</taxon>
        <taxon>Actinomycetota</taxon>
        <taxon>Actinomycetes</taxon>
        <taxon>Micromonosporales</taxon>
        <taxon>Micromonosporaceae</taxon>
        <taxon>Asanoa</taxon>
    </lineage>
</organism>
<dbReference type="EMBL" id="BONE01000013">
    <property type="protein sequence ID" value="GIF72647.1"/>
    <property type="molecule type" value="Genomic_DNA"/>
</dbReference>
<comment type="caution">
    <text evidence="3">The sequence shown here is derived from an EMBL/GenBank/DDBJ whole genome shotgun (WGS) entry which is preliminary data.</text>
</comment>
<comment type="similarity">
    <text evidence="1">Belongs to the polysaccharide synthase family.</text>
</comment>
<protein>
    <recommendedName>
        <fullName evidence="2">Polysaccharide biosynthesis protein CapD-like domain-containing protein</fullName>
    </recommendedName>
</protein>
<reference evidence="3 4" key="1">
    <citation type="submission" date="2021-01" db="EMBL/GenBank/DDBJ databases">
        <title>Whole genome shotgun sequence of Asanoa siamensis NBRC 107932.</title>
        <authorList>
            <person name="Komaki H."/>
            <person name="Tamura T."/>
        </authorList>
    </citation>
    <scope>NUCLEOTIDE SEQUENCE [LARGE SCALE GENOMIC DNA]</scope>
    <source>
        <strain evidence="3 4">NBRC 107932</strain>
    </source>
</reference>
<dbReference type="RefSeq" id="WP_203712233.1">
    <property type="nucleotide sequence ID" value="NZ_BONE01000013.1"/>
</dbReference>
<name>A0ABQ4CMX4_9ACTN</name>
<dbReference type="Pfam" id="PF02719">
    <property type="entry name" value="Polysacc_synt_2"/>
    <property type="match status" value="1"/>
</dbReference>
<dbReference type="InterPro" id="IPR051203">
    <property type="entry name" value="Polysaccharide_Synthase-Rel"/>
</dbReference>
<dbReference type="InterPro" id="IPR036291">
    <property type="entry name" value="NAD(P)-bd_dom_sf"/>
</dbReference>
<gene>
    <name evidence="3" type="ORF">Asi02nite_21650</name>
</gene>
<dbReference type="InterPro" id="IPR003869">
    <property type="entry name" value="Polysac_CapD-like"/>
</dbReference>
<feature type="domain" description="Polysaccharide biosynthesis protein CapD-like" evidence="2">
    <location>
        <begin position="35"/>
        <end position="312"/>
    </location>
</feature>
<proteinExistence type="inferred from homology"/>
<evidence type="ECO:0000313" key="3">
    <source>
        <dbReference type="EMBL" id="GIF72647.1"/>
    </source>
</evidence>
<dbReference type="SUPFAM" id="SSF51735">
    <property type="entry name" value="NAD(P)-binding Rossmann-fold domains"/>
    <property type="match status" value="1"/>
</dbReference>
<dbReference type="PANTHER" id="PTHR43318">
    <property type="entry name" value="UDP-N-ACETYLGLUCOSAMINE 4,6-DEHYDRATASE"/>
    <property type="match status" value="1"/>
</dbReference>